<evidence type="ECO:0000313" key="5">
    <source>
        <dbReference type="EMBL" id="KAL0202608.1"/>
    </source>
</evidence>
<reference evidence="5 6" key="1">
    <citation type="submission" date="2024-05" db="EMBL/GenBank/DDBJ databases">
        <title>Genome sequencing and assembly of Indian major carp, Cirrhinus mrigala (Hamilton, 1822).</title>
        <authorList>
            <person name="Mohindra V."/>
            <person name="Chowdhury L.M."/>
            <person name="Lal K."/>
            <person name="Jena J.K."/>
        </authorList>
    </citation>
    <scope>NUCLEOTIDE SEQUENCE [LARGE SCALE GENOMIC DNA]</scope>
    <source>
        <strain evidence="5">CM1030</strain>
        <tissue evidence="5">Blood</tissue>
    </source>
</reference>
<keyword evidence="3" id="KW-0342">GTP-binding</keyword>
<gene>
    <name evidence="5" type="ORF">M9458_000626</name>
</gene>
<dbReference type="PANTHER" id="PTHR10903:SF170">
    <property type="entry name" value="GTPASE IMAP FAMILY MEMBER 7"/>
    <property type="match status" value="1"/>
</dbReference>
<dbReference type="Gene3D" id="3.40.50.300">
    <property type="entry name" value="P-loop containing nucleotide triphosphate hydrolases"/>
    <property type="match status" value="1"/>
</dbReference>
<dbReference type="GO" id="GO:0005525">
    <property type="term" value="F:GTP binding"/>
    <property type="evidence" value="ECO:0007669"/>
    <property type="project" value="UniProtKB-KW"/>
</dbReference>
<dbReference type="AlphaFoldDB" id="A0ABD0RXW7"/>
<sequence>MGKSATGNTILDRKYFEVKGLPESVTRKCSAGEVTVDGQKVIVIDTPGLYDTSLKTKDLK</sequence>
<dbReference type="InterPro" id="IPR045058">
    <property type="entry name" value="GIMA/IAN/Toc"/>
</dbReference>
<protein>
    <recommendedName>
        <fullName evidence="4">AIG1-type G domain-containing protein</fullName>
    </recommendedName>
</protein>
<dbReference type="PANTHER" id="PTHR10903">
    <property type="entry name" value="GTPASE, IMAP FAMILY MEMBER-RELATED"/>
    <property type="match status" value="1"/>
</dbReference>
<comment type="similarity">
    <text evidence="1">Belongs to the TRAFAC class TrmE-Era-EngA-EngB-Septin-like GTPase superfamily. AIG1/Toc34/Toc159-like paraseptin GTPase family. IAN subfamily.</text>
</comment>
<feature type="domain" description="AIG1-type G" evidence="4">
    <location>
        <begin position="2"/>
        <end position="58"/>
    </location>
</feature>
<dbReference type="InterPro" id="IPR006703">
    <property type="entry name" value="G_AIG1"/>
</dbReference>
<dbReference type="EMBL" id="JAMKFB020000001">
    <property type="protein sequence ID" value="KAL0202608.1"/>
    <property type="molecule type" value="Genomic_DNA"/>
</dbReference>
<dbReference type="InterPro" id="IPR027417">
    <property type="entry name" value="P-loop_NTPase"/>
</dbReference>
<comment type="caution">
    <text evidence="5">The sequence shown here is derived from an EMBL/GenBank/DDBJ whole genome shotgun (WGS) entry which is preliminary data.</text>
</comment>
<feature type="non-terminal residue" evidence="5">
    <location>
        <position position="60"/>
    </location>
</feature>
<proteinExistence type="inferred from homology"/>
<accession>A0ABD0RXW7</accession>
<dbReference type="Proteomes" id="UP001529510">
    <property type="component" value="Unassembled WGS sequence"/>
</dbReference>
<dbReference type="Pfam" id="PF04548">
    <property type="entry name" value="AIG1"/>
    <property type="match status" value="1"/>
</dbReference>
<evidence type="ECO:0000259" key="4">
    <source>
        <dbReference type="Pfam" id="PF04548"/>
    </source>
</evidence>
<name>A0ABD0RXW7_CIRMR</name>
<keyword evidence="2" id="KW-0547">Nucleotide-binding</keyword>
<evidence type="ECO:0000256" key="2">
    <source>
        <dbReference type="ARBA" id="ARBA00022741"/>
    </source>
</evidence>
<dbReference type="SUPFAM" id="SSF52540">
    <property type="entry name" value="P-loop containing nucleoside triphosphate hydrolases"/>
    <property type="match status" value="1"/>
</dbReference>
<evidence type="ECO:0000256" key="3">
    <source>
        <dbReference type="ARBA" id="ARBA00023134"/>
    </source>
</evidence>
<keyword evidence="6" id="KW-1185">Reference proteome</keyword>
<evidence type="ECO:0000256" key="1">
    <source>
        <dbReference type="ARBA" id="ARBA00008535"/>
    </source>
</evidence>
<evidence type="ECO:0000313" key="6">
    <source>
        <dbReference type="Proteomes" id="UP001529510"/>
    </source>
</evidence>
<organism evidence="5 6">
    <name type="scientific">Cirrhinus mrigala</name>
    <name type="common">Mrigala</name>
    <dbReference type="NCBI Taxonomy" id="683832"/>
    <lineage>
        <taxon>Eukaryota</taxon>
        <taxon>Metazoa</taxon>
        <taxon>Chordata</taxon>
        <taxon>Craniata</taxon>
        <taxon>Vertebrata</taxon>
        <taxon>Euteleostomi</taxon>
        <taxon>Actinopterygii</taxon>
        <taxon>Neopterygii</taxon>
        <taxon>Teleostei</taxon>
        <taxon>Ostariophysi</taxon>
        <taxon>Cypriniformes</taxon>
        <taxon>Cyprinidae</taxon>
        <taxon>Labeoninae</taxon>
        <taxon>Labeonini</taxon>
        <taxon>Cirrhinus</taxon>
    </lineage>
</organism>